<feature type="region of interest" description="Disordered" evidence="1">
    <location>
        <begin position="90"/>
        <end position="111"/>
    </location>
</feature>
<accession>A0A5D4H222</accession>
<reference evidence="3 4" key="2">
    <citation type="submission" date="2019-09" db="EMBL/GenBank/DDBJ databases">
        <title>Mesorhizobium sp. MaA-C15 isolated from Microcystis aeruginosa.</title>
        <authorList>
            <person name="Jeong S.E."/>
            <person name="Jin H.M."/>
            <person name="Jeon C.O."/>
        </authorList>
    </citation>
    <scope>NUCLEOTIDE SEQUENCE [LARGE SCALE GENOMIC DNA]</scope>
    <source>
        <strain evidence="3 4">MaA-C15</strain>
    </source>
</reference>
<evidence type="ECO:0000313" key="4">
    <source>
        <dbReference type="Proteomes" id="UP000323258"/>
    </source>
</evidence>
<evidence type="ECO:0000256" key="1">
    <source>
        <dbReference type="SAM" id="MobiDB-lite"/>
    </source>
</evidence>
<feature type="signal peptide" evidence="2">
    <location>
        <begin position="1"/>
        <end position="18"/>
    </location>
</feature>
<keyword evidence="4" id="KW-1185">Reference proteome</keyword>
<organism evidence="3 4">
    <name type="scientific">Neoaquamicrobium microcysteis</name>
    <dbReference type="NCBI Taxonomy" id="2682781"/>
    <lineage>
        <taxon>Bacteria</taxon>
        <taxon>Pseudomonadati</taxon>
        <taxon>Pseudomonadota</taxon>
        <taxon>Alphaproteobacteria</taxon>
        <taxon>Hyphomicrobiales</taxon>
        <taxon>Phyllobacteriaceae</taxon>
        <taxon>Neoaquamicrobium</taxon>
    </lineage>
</organism>
<protein>
    <recommendedName>
        <fullName evidence="5">DUF2946 domain-containing protein</fullName>
    </recommendedName>
</protein>
<evidence type="ECO:0000313" key="3">
    <source>
        <dbReference type="EMBL" id="TYR34303.1"/>
    </source>
</evidence>
<dbReference type="EMBL" id="VSZS01000056">
    <property type="protein sequence ID" value="TYR34303.1"/>
    <property type="molecule type" value="Genomic_DNA"/>
</dbReference>
<feature type="chain" id="PRO_5022681656" description="DUF2946 domain-containing protein" evidence="2">
    <location>
        <begin position="19"/>
        <end position="111"/>
    </location>
</feature>
<keyword evidence="2" id="KW-0732">Signal</keyword>
<proteinExistence type="predicted"/>
<dbReference type="OrthoDB" id="7365878at2"/>
<dbReference type="RefSeq" id="WP_148913642.1">
    <property type="nucleotide sequence ID" value="NZ_VSZS01000056.1"/>
</dbReference>
<dbReference type="Proteomes" id="UP000323258">
    <property type="component" value="Unassembled WGS sequence"/>
</dbReference>
<reference evidence="3 4" key="1">
    <citation type="submission" date="2019-08" db="EMBL/GenBank/DDBJ databases">
        <authorList>
            <person name="Seo Y.L."/>
        </authorList>
    </citation>
    <scope>NUCLEOTIDE SEQUENCE [LARGE SCALE GENOMIC DNA]</scope>
    <source>
        <strain evidence="3 4">MaA-C15</strain>
    </source>
</reference>
<dbReference type="AlphaFoldDB" id="A0A5D4H222"/>
<evidence type="ECO:0008006" key="5">
    <source>
        <dbReference type="Google" id="ProtNLM"/>
    </source>
</evidence>
<comment type="caution">
    <text evidence="3">The sequence shown here is derived from an EMBL/GenBank/DDBJ whole genome shotgun (WGS) entry which is preliminary data.</text>
</comment>
<gene>
    <name evidence="3" type="ORF">FY036_05180</name>
</gene>
<sequence>MLVLQGFLGAFAVGTANASPMLDAFGNPLCITSVESHQSDTGHVDHTAMPDCCTVACSMFAPAASDGGSGHSLENPLSTKAVRLQTPEAVSGYTDALHRGPGSPRSPPLTM</sequence>
<name>A0A5D4H222_9HYPH</name>
<evidence type="ECO:0000256" key="2">
    <source>
        <dbReference type="SAM" id="SignalP"/>
    </source>
</evidence>